<protein>
    <submittedName>
        <fullName evidence="2">Uncharacterized protein</fullName>
    </submittedName>
</protein>
<comment type="caution">
    <text evidence="2">The sequence shown here is derived from an EMBL/GenBank/DDBJ whole genome shotgun (WGS) entry which is preliminary data.</text>
</comment>
<evidence type="ECO:0000313" key="2">
    <source>
        <dbReference type="EMBL" id="KNC30146.1"/>
    </source>
</evidence>
<keyword evidence="3" id="KW-1185">Reference proteome</keyword>
<evidence type="ECO:0000256" key="1">
    <source>
        <dbReference type="SAM" id="MobiDB-lite"/>
    </source>
</evidence>
<name>A0A0L0CD33_LUCCU</name>
<feature type="non-terminal residue" evidence="2">
    <location>
        <position position="166"/>
    </location>
</feature>
<dbReference type="Proteomes" id="UP000037069">
    <property type="component" value="Unassembled WGS sequence"/>
</dbReference>
<reference evidence="2 3" key="1">
    <citation type="journal article" date="2015" name="Nat. Commun.">
        <title>Lucilia cuprina genome unlocks parasitic fly biology to underpin future interventions.</title>
        <authorList>
            <person name="Anstead C.A."/>
            <person name="Korhonen P.K."/>
            <person name="Young N.D."/>
            <person name="Hall R.S."/>
            <person name="Jex A.R."/>
            <person name="Murali S.C."/>
            <person name="Hughes D.S."/>
            <person name="Lee S.F."/>
            <person name="Perry T."/>
            <person name="Stroehlein A.J."/>
            <person name="Ansell B.R."/>
            <person name="Breugelmans B."/>
            <person name="Hofmann A."/>
            <person name="Qu J."/>
            <person name="Dugan S."/>
            <person name="Lee S.L."/>
            <person name="Chao H."/>
            <person name="Dinh H."/>
            <person name="Han Y."/>
            <person name="Doddapaneni H.V."/>
            <person name="Worley K.C."/>
            <person name="Muzny D.M."/>
            <person name="Ioannidis P."/>
            <person name="Waterhouse R.M."/>
            <person name="Zdobnov E.M."/>
            <person name="James P.J."/>
            <person name="Bagnall N.H."/>
            <person name="Kotze A.C."/>
            <person name="Gibbs R.A."/>
            <person name="Richards S."/>
            <person name="Batterham P."/>
            <person name="Gasser R.B."/>
        </authorList>
    </citation>
    <scope>NUCLEOTIDE SEQUENCE [LARGE SCALE GENOMIC DNA]</scope>
    <source>
        <strain evidence="2 3">LS</strain>
        <tissue evidence="2">Full body</tissue>
    </source>
</reference>
<feature type="region of interest" description="Disordered" evidence="1">
    <location>
        <begin position="29"/>
        <end position="49"/>
    </location>
</feature>
<sequence length="166" mass="17214">SSSIDPPGLRGSPHRAQHIYGVFAHARTRAGRNQRQDGDIGGGVEAPSDTLSHVTVLPARRAAPTTVTATADAERSKVFRDTVRDAVDLDAVARRDGEAIVRHEPAGALEVDHRVDGGGIRDGERVAADHAVRRALLDVDGLGGDVEDGGAGHPVAVAAVGFARGD</sequence>
<organism evidence="2 3">
    <name type="scientific">Lucilia cuprina</name>
    <name type="common">Green bottle fly</name>
    <name type="synonym">Australian sheep blowfly</name>
    <dbReference type="NCBI Taxonomy" id="7375"/>
    <lineage>
        <taxon>Eukaryota</taxon>
        <taxon>Metazoa</taxon>
        <taxon>Ecdysozoa</taxon>
        <taxon>Arthropoda</taxon>
        <taxon>Hexapoda</taxon>
        <taxon>Insecta</taxon>
        <taxon>Pterygota</taxon>
        <taxon>Neoptera</taxon>
        <taxon>Endopterygota</taxon>
        <taxon>Diptera</taxon>
        <taxon>Brachycera</taxon>
        <taxon>Muscomorpha</taxon>
        <taxon>Oestroidea</taxon>
        <taxon>Calliphoridae</taxon>
        <taxon>Luciliinae</taxon>
        <taxon>Lucilia</taxon>
    </lineage>
</organism>
<gene>
    <name evidence="2" type="ORF">FF38_07438</name>
</gene>
<evidence type="ECO:0000313" key="3">
    <source>
        <dbReference type="Proteomes" id="UP000037069"/>
    </source>
</evidence>
<feature type="non-terminal residue" evidence="2">
    <location>
        <position position="1"/>
    </location>
</feature>
<proteinExistence type="predicted"/>
<dbReference type="EMBL" id="JRES01000574">
    <property type="protein sequence ID" value="KNC30146.1"/>
    <property type="molecule type" value="Genomic_DNA"/>
</dbReference>
<accession>A0A0L0CD33</accession>
<dbReference type="AlphaFoldDB" id="A0A0L0CD33"/>